<reference evidence="2" key="1">
    <citation type="submission" date="2018-02" db="EMBL/GenBank/DDBJ databases">
        <title>Genome sequence of Desulfocucumis palustris strain NAW-5.</title>
        <authorList>
            <person name="Watanabe M."/>
            <person name="Kojima H."/>
            <person name="Fukui M."/>
        </authorList>
    </citation>
    <scope>NUCLEOTIDE SEQUENCE [LARGE SCALE GENOMIC DNA]</scope>
    <source>
        <strain evidence="2">NAW-5</strain>
    </source>
</reference>
<name>A0A2L2XLK1_9FIRM</name>
<organism evidence="1 2">
    <name type="scientific">Desulfocucumis palustris</name>
    <dbReference type="NCBI Taxonomy" id="1898651"/>
    <lineage>
        <taxon>Bacteria</taxon>
        <taxon>Bacillati</taxon>
        <taxon>Bacillota</taxon>
        <taxon>Clostridia</taxon>
        <taxon>Eubacteriales</taxon>
        <taxon>Desulfocucumaceae</taxon>
        <taxon>Desulfocucumis</taxon>
    </lineage>
</organism>
<gene>
    <name evidence="1" type="ORF">DCCM_3951</name>
</gene>
<keyword evidence="2" id="KW-1185">Reference proteome</keyword>
<dbReference type="EMBL" id="BFAV01000150">
    <property type="protein sequence ID" value="GBF34831.1"/>
    <property type="molecule type" value="Genomic_DNA"/>
</dbReference>
<dbReference type="Proteomes" id="UP000239549">
    <property type="component" value="Unassembled WGS sequence"/>
</dbReference>
<accession>A0A2L2XLK1</accession>
<sequence length="42" mass="4853">MLKWLWYHFFIAGIRKNAFYPSGPAAALKSNPQKQKTVVLKC</sequence>
<dbReference type="AlphaFoldDB" id="A0A2L2XLK1"/>
<proteinExistence type="predicted"/>
<evidence type="ECO:0000313" key="1">
    <source>
        <dbReference type="EMBL" id="GBF34831.1"/>
    </source>
</evidence>
<evidence type="ECO:0000313" key="2">
    <source>
        <dbReference type="Proteomes" id="UP000239549"/>
    </source>
</evidence>
<comment type="caution">
    <text evidence="1">The sequence shown here is derived from an EMBL/GenBank/DDBJ whole genome shotgun (WGS) entry which is preliminary data.</text>
</comment>
<protein>
    <submittedName>
        <fullName evidence="1">Uncharacterized protein</fullName>
    </submittedName>
</protein>